<evidence type="ECO:0000313" key="4">
    <source>
        <dbReference type="EMBL" id="SNV71920.1"/>
    </source>
</evidence>
<sequence length="168" mass="19392">MKWIIVSDNHGEQGILHEIYSKNNDADLFLHLGDSEFDYHDTELSLYNRVKGNCDFDPEFPIEEAGEVEHIKYFYTHGHRYDIKRSRDVLAAHAKGLNAKFAFYGHSHIALLESVDDVYCINPGSIAQSRGEWEESYAILEFDEEHQNANLSFLNRAHHVIQKQSLAL</sequence>
<gene>
    <name evidence="4" type="ORF">SAMEA4384403_01671</name>
</gene>
<dbReference type="KEGG" id="sste:SAMEA4384403_1671"/>
<dbReference type="NCBIfam" id="TIGR00040">
    <property type="entry name" value="yfcE"/>
    <property type="match status" value="1"/>
</dbReference>
<dbReference type="EC" id="3.1.4.-" evidence="2"/>
<keyword evidence="2" id="KW-0479">Metal-binding</keyword>
<dbReference type="Proteomes" id="UP000242084">
    <property type="component" value="Chromosome 1"/>
</dbReference>
<organism evidence="4 5">
    <name type="scientific">Mammaliicoccus stepanovicii</name>
    <dbReference type="NCBI Taxonomy" id="643214"/>
    <lineage>
        <taxon>Bacteria</taxon>
        <taxon>Bacillati</taxon>
        <taxon>Bacillota</taxon>
        <taxon>Bacilli</taxon>
        <taxon>Bacillales</taxon>
        <taxon>Staphylococcaceae</taxon>
        <taxon>Mammaliicoccus</taxon>
    </lineage>
</organism>
<dbReference type="InterPro" id="IPR000979">
    <property type="entry name" value="Phosphodiesterase_MJ0936/Vps29"/>
</dbReference>
<keyword evidence="5" id="KW-1185">Reference proteome</keyword>
<dbReference type="GO" id="GO:0016787">
    <property type="term" value="F:hydrolase activity"/>
    <property type="evidence" value="ECO:0007669"/>
    <property type="project" value="UniProtKB-UniRule"/>
</dbReference>
<keyword evidence="4" id="KW-0378">Hydrolase</keyword>
<dbReference type="AlphaFoldDB" id="A0A239ZM75"/>
<dbReference type="Gene3D" id="3.60.21.10">
    <property type="match status" value="1"/>
</dbReference>
<dbReference type="EMBL" id="LT906462">
    <property type="protein sequence ID" value="SNV71920.1"/>
    <property type="molecule type" value="Genomic_DNA"/>
</dbReference>
<comment type="similarity">
    <text evidence="1 2">Belongs to the metallophosphoesterase superfamily. YfcE family.</text>
</comment>
<evidence type="ECO:0000313" key="5">
    <source>
        <dbReference type="Proteomes" id="UP000242084"/>
    </source>
</evidence>
<comment type="cofactor">
    <cofactor evidence="2">
        <name>a divalent metal cation</name>
        <dbReference type="ChEBI" id="CHEBI:60240"/>
    </cofactor>
</comment>
<evidence type="ECO:0000256" key="2">
    <source>
        <dbReference type="RuleBase" id="RU362039"/>
    </source>
</evidence>
<accession>A0A239ZM75</accession>
<dbReference type="InterPro" id="IPR024654">
    <property type="entry name" value="Calcineurin-like_PHP_lpxH"/>
</dbReference>
<reference evidence="4 5" key="1">
    <citation type="submission" date="2017-06" db="EMBL/GenBank/DDBJ databases">
        <authorList>
            <consortium name="Pathogen Informatics"/>
        </authorList>
    </citation>
    <scope>NUCLEOTIDE SEQUENCE [LARGE SCALE GENOMIC DNA]</scope>
    <source>
        <strain evidence="4 5">NCTC13839</strain>
    </source>
</reference>
<dbReference type="OrthoDB" id="9800565at2"/>
<dbReference type="GO" id="GO:0046872">
    <property type="term" value="F:metal ion binding"/>
    <property type="evidence" value="ECO:0007669"/>
    <property type="project" value="UniProtKB-KW"/>
</dbReference>
<dbReference type="Pfam" id="PF12850">
    <property type="entry name" value="Metallophos_2"/>
    <property type="match status" value="1"/>
</dbReference>
<feature type="domain" description="Calcineurin-like phosphoesterase" evidence="3">
    <location>
        <begin position="1"/>
        <end position="144"/>
    </location>
</feature>
<protein>
    <recommendedName>
        <fullName evidence="2">Phosphoesterase</fullName>
        <ecNumber evidence="2">3.1.4.-</ecNumber>
    </recommendedName>
</protein>
<evidence type="ECO:0000259" key="3">
    <source>
        <dbReference type="Pfam" id="PF12850"/>
    </source>
</evidence>
<dbReference type="PANTHER" id="PTHR11124">
    <property type="entry name" value="VACUOLAR SORTING PROTEIN VPS29"/>
    <property type="match status" value="1"/>
</dbReference>
<dbReference type="RefSeq" id="WP_095088546.1">
    <property type="nucleotide sequence ID" value="NZ_BMDM01000004.1"/>
</dbReference>
<name>A0A239ZM75_9STAP</name>
<evidence type="ECO:0000256" key="1">
    <source>
        <dbReference type="ARBA" id="ARBA00008950"/>
    </source>
</evidence>
<proteinExistence type="inferred from homology"/>
<dbReference type="SUPFAM" id="SSF56300">
    <property type="entry name" value="Metallo-dependent phosphatases"/>
    <property type="match status" value="1"/>
</dbReference>
<dbReference type="InterPro" id="IPR029052">
    <property type="entry name" value="Metallo-depent_PP-like"/>
</dbReference>